<reference evidence="2" key="1">
    <citation type="journal article" date="2019" name="Int. J. Syst. Evol. Microbiol.">
        <title>The Global Catalogue of Microorganisms (GCM) 10K type strain sequencing project: providing services to taxonomists for standard genome sequencing and annotation.</title>
        <authorList>
            <consortium name="The Broad Institute Genomics Platform"/>
            <consortium name="The Broad Institute Genome Sequencing Center for Infectious Disease"/>
            <person name="Wu L."/>
            <person name="Ma J."/>
        </authorList>
    </citation>
    <scope>NUCLEOTIDE SEQUENCE [LARGE SCALE GENOMIC DNA]</scope>
    <source>
        <strain evidence="2">CGMCC 1.19032</strain>
    </source>
</reference>
<dbReference type="RefSeq" id="WP_204653712.1">
    <property type="nucleotide sequence ID" value="NZ_JAFBFD010000012.1"/>
</dbReference>
<evidence type="ECO:0008006" key="3">
    <source>
        <dbReference type="Google" id="ProtNLM"/>
    </source>
</evidence>
<dbReference type="EMBL" id="JBHSGS010000057">
    <property type="protein sequence ID" value="MFC4720174.1"/>
    <property type="molecule type" value="Genomic_DNA"/>
</dbReference>
<dbReference type="Gene3D" id="1.10.1220.10">
    <property type="entry name" value="Met repressor-like"/>
    <property type="match status" value="1"/>
</dbReference>
<comment type="caution">
    <text evidence="1">The sequence shown here is derived from an EMBL/GenBank/DDBJ whole genome shotgun (WGS) entry which is preliminary data.</text>
</comment>
<protein>
    <recommendedName>
        <fullName evidence="3">DNA-binding protein</fullName>
    </recommendedName>
</protein>
<evidence type="ECO:0000313" key="2">
    <source>
        <dbReference type="Proteomes" id="UP001595969"/>
    </source>
</evidence>
<name>A0ABV9MYI7_9ENTE</name>
<dbReference type="Proteomes" id="UP001595969">
    <property type="component" value="Unassembled WGS sequence"/>
</dbReference>
<gene>
    <name evidence="1" type="ORF">ACFO5I_10600</name>
</gene>
<proteinExistence type="predicted"/>
<accession>A0ABV9MYI7</accession>
<evidence type="ECO:0000313" key="1">
    <source>
        <dbReference type="EMBL" id="MFC4720174.1"/>
    </source>
</evidence>
<keyword evidence="2" id="KW-1185">Reference proteome</keyword>
<sequence length="47" mass="5701">MEKKQLVVNIPKDLDEKFRLEVKKQGKKYNLSLEEALKLWLEKNKKE</sequence>
<dbReference type="InterPro" id="IPR013321">
    <property type="entry name" value="Arc_rbn_hlx_hlx"/>
</dbReference>
<organism evidence="1 2">
    <name type="scientific">Enterococcus lemanii</name>
    <dbReference type="NCBI Taxonomy" id="1159752"/>
    <lineage>
        <taxon>Bacteria</taxon>
        <taxon>Bacillati</taxon>
        <taxon>Bacillota</taxon>
        <taxon>Bacilli</taxon>
        <taxon>Lactobacillales</taxon>
        <taxon>Enterococcaceae</taxon>
        <taxon>Enterococcus</taxon>
    </lineage>
</organism>